<dbReference type="Proteomes" id="UP001162156">
    <property type="component" value="Unassembled WGS sequence"/>
</dbReference>
<gene>
    <name evidence="1" type="ORF">NQ314_008343</name>
</gene>
<comment type="caution">
    <text evidence="1">The sequence shown here is derived from an EMBL/GenBank/DDBJ whole genome shotgun (WGS) entry which is preliminary data.</text>
</comment>
<evidence type="ECO:0000313" key="2">
    <source>
        <dbReference type="Proteomes" id="UP001162156"/>
    </source>
</evidence>
<dbReference type="PANTHER" id="PTHR10773">
    <property type="entry name" value="DNA-DIRECTED RNA POLYMERASES I, II, AND III SUBUNIT RPABC2"/>
    <property type="match status" value="1"/>
</dbReference>
<keyword evidence="2" id="KW-1185">Reference proteome</keyword>
<dbReference type="AlphaFoldDB" id="A0AAV8YEC1"/>
<dbReference type="PANTHER" id="PTHR10773:SF19">
    <property type="match status" value="1"/>
</dbReference>
<dbReference type="EMBL" id="JANEYF010002271">
    <property type="protein sequence ID" value="KAJ8948808.1"/>
    <property type="molecule type" value="Genomic_DNA"/>
</dbReference>
<name>A0AAV8YEC1_9CUCU</name>
<reference evidence="1" key="1">
    <citation type="journal article" date="2023" name="Insect Mol. Biol.">
        <title>Genome sequencing provides insights into the evolution of gene families encoding plant cell wall-degrading enzymes in longhorned beetles.</title>
        <authorList>
            <person name="Shin N.R."/>
            <person name="Okamura Y."/>
            <person name="Kirsch R."/>
            <person name="Pauchet Y."/>
        </authorList>
    </citation>
    <scope>NUCLEOTIDE SEQUENCE</scope>
    <source>
        <strain evidence="1">RBIC_L_NR</strain>
    </source>
</reference>
<proteinExistence type="predicted"/>
<evidence type="ECO:0000313" key="1">
    <source>
        <dbReference type="EMBL" id="KAJ8948808.1"/>
    </source>
</evidence>
<sequence length="142" mass="16487">MTPATLDINDRPIRTVISKLNEEFLQEYLRGKHGHHSKVHPAIKDGVVAHINAIPRVDSHYLRAQTTWKFIEGGKSLADLHRDYQNECTEKNVPFANLTMYSRIFNNHFNISFFTPKKDQCDLCSSYNNAREEEKEAIQEKI</sequence>
<protein>
    <submittedName>
        <fullName evidence="1">Uncharacterized protein</fullName>
    </submittedName>
</protein>
<accession>A0AAV8YEC1</accession>
<organism evidence="1 2">
    <name type="scientific">Rhamnusium bicolor</name>
    <dbReference type="NCBI Taxonomy" id="1586634"/>
    <lineage>
        <taxon>Eukaryota</taxon>
        <taxon>Metazoa</taxon>
        <taxon>Ecdysozoa</taxon>
        <taxon>Arthropoda</taxon>
        <taxon>Hexapoda</taxon>
        <taxon>Insecta</taxon>
        <taxon>Pterygota</taxon>
        <taxon>Neoptera</taxon>
        <taxon>Endopterygota</taxon>
        <taxon>Coleoptera</taxon>
        <taxon>Polyphaga</taxon>
        <taxon>Cucujiformia</taxon>
        <taxon>Chrysomeloidea</taxon>
        <taxon>Cerambycidae</taxon>
        <taxon>Lepturinae</taxon>
        <taxon>Rhagiini</taxon>
        <taxon>Rhamnusium</taxon>
    </lineage>
</organism>